<evidence type="ECO:0008006" key="5">
    <source>
        <dbReference type="Google" id="ProtNLM"/>
    </source>
</evidence>
<feature type="transmembrane region" description="Helical" evidence="2">
    <location>
        <begin position="876"/>
        <end position="897"/>
    </location>
</feature>
<keyword evidence="2" id="KW-0812">Transmembrane</keyword>
<reference evidence="3 4" key="1">
    <citation type="journal article" date="2024" name="Commun. Biol.">
        <title>Comparative genomic analysis of thermophilic fungi reveals convergent evolutionary adaptations and gene losses.</title>
        <authorList>
            <person name="Steindorff A.S."/>
            <person name="Aguilar-Pontes M.V."/>
            <person name="Robinson A.J."/>
            <person name="Andreopoulos B."/>
            <person name="LaButti K."/>
            <person name="Kuo A."/>
            <person name="Mondo S."/>
            <person name="Riley R."/>
            <person name="Otillar R."/>
            <person name="Haridas S."/>
            <person name="Lipzen A."/>
            <person name="Grimwood J."/>
            <person name="Schmutz J."/>
            <person name="Clum A."/>
            <person name="Reid I.D."/>
            <person name="Moisan M.C."/>
            <person name="Butler G."/>
            <person name="Nguyen T.T.M."/>
            <person name="Dewar K."/>
            <person name="Conant G."/>
            <person name="Drula E."/>
            <person name="Henrissat B."/>
            <person name="Hansel C."/>
            <person name="Singer S."/>
            <person name="Hutchinson M.I."/>
            <person name="de Vries R.P."/>
            <person name="Natvig D.O."/>
            <person name="Powell A.J."/>
            <person name="Tsang A."/>
            <person name="Grigoriev I.V."/>
        </authorList>
    </citation>
    <scope>NUCLEOTIDE SEQUENCE [LARGE SCALE GENOMIC DNA]</scope>
    <source>
        <strain evidence="3 4">CBS 494.80</strain>
    </source>
</reference>
<feature type="region of interest" description="Disordered" evidence="1">
    <location>
        <begin position="400"/>
        <end position="427"/>
    </location>
</feature>
<dbReference type="InterPro" id="IPR002523">
    <property type="entry name" value="MgTranspt_CorA/ZnTranspt_ZntB"/>
</dbReference>
<sequence>MSVATLSPDQHGDLSAFAPDSVPLPDSRPDSLLSPSTSSKTSSAKRSLDFLLIAEASGSQALDDAANPSMVPLPESQPDSTHWDDSTELEDHPARQISPIGSSHMSINSHPNPPQRAEIIRLPPSLDRETSYKALLDGLAHVLTHLENGRTLKPVTTHTAKLEVIDFDSRNECTRRQPYNFNDSDIFDFSLTNNPNTALETVPQDVTRRLMIIEDLCPELIQFMVINLGLSPDFFEEHLVNSGYGGTLQKETVPHSWRSSSMKKSYISIKWYRPVWRLPRHPFSKQDLEDLLDPGIGNLQFSHDRSRDLRIQLESNIFRPEWDLWTDLRTTSRQKRLCGWEERASIWKGKIPGNNDCDLVVLLLDPMPSIKKSMVRFVPKRKQGARHHEVQSISTVLSGTDISGIPEDEEAGQNETQRTGNGNDQPALISRRRYAAKRRFKLLPEWIIGLLGLGGGLEGRRKEFISATLTQPVIEQIGSRVPISIGLEDVIRDTDLVDGILGCHIGSLFSTDSTLDTFNNYLDSSAYGETKPHFGILNPLFGIVRRDVAEFLKLLDGILDGIILDILDDSKMEDQLAIWRQILTRAQLELPQMRRSMIKFFTFLPLPDMSSDTDDWRVAITDDPDFQSLISDIDESLKRLNSVSSSLTSNMALLDSRRSIEEAQSITRLTELAFLFIPLTFAATLFGMQVDQFKDPVPLSTFIILAIVLSGFSYGVRLAIRSSWLLMLKHSSKESIKSYADRRHKAVQGGYISTSLFLQWSFITIWLQLKYIIVGIASFLASMAIFAFRLAVLLISPFELLIKPLACVGLVCVLPLSLLWTRPVDPGIQVAITVACVSSVSILVFALFWRSADEERRSVIPKLLVKAYRLFSRENSVLLVVVIYAGVASVFLVPVALLWTSPTAAGLKAALMAVLTFVVLIFGAVLAIYYNVMVADDLSYDSDDESGSGSSGSLADD</sequence>
<feature type="region of interest" description="Disordered" evidence="1">
    <location>
        <begin position="63"/>
        <end position="91"/>
    </location>
</feature>
<proteinExistence type="predicted"/>
<protein>
    <recommendedName>
        <fullName evidence="5">Mg2+ transporter protein, CorA-like/Zinc transport protein ZntB</fullName>
    </recommendedName>
</protein>
<evidence type="ECO:0000256" key="2">
    <source>
        <dbReference type="SAM" id="Phobius"/>
    </source>
</evidence>
<feature type="region of interest" description="Disordered" evidence="1">
    <location>
        <begin position="1"/>
        <end position="45"/>
    </location>
</feature>
<keyword evidence="2" id="KW-0472">Membrane</keyword>
<feature type="compositionally biased region" description="Low complexity" evidence="1">
    <location>
        <begin position="19"/>
        <end position="45"/>
    </location>
</feature>
<dbReference type="Proteomes" id="UP001595075">
    <property type="component" value="Unassembled WGS sequence"/>
</dbReference>
<feature type="transmembrane region" description="Helical" evidence="2">
    <location>
        <begin position="773"/>
        <end position="794"/>
    </location>
</feature>
<keyword evidence="4" id="KW-1185">Reference proteome</keyword>
<feature type="transmembrane region" description="Helical" evidence="2">
    <location>
        <begin position="702"/>
        <end position="728"/>
    </location>
</feature>
<feature type="transmembrane region" description="Helical" evidence="2">
    <location>
        <begin position="749"/>
        <end position="767"/>
    </location>
</feature>
<feature type="transmembrane region" description="Helical" evidence="2">
    <location>
        <begin position="909"/>
        <end position="930"/>
    </location>
</feature>
<feature type="compositionally biased region" description="Polar residues" evidence="1">
    <location>
        <begin position="413"/>
        <end position="424"/>
    </location>
</feature>
<keyword evidence="2" id="KW-1133">Transmembrane helix</keyword>
<dbReference type="Gene3D" id="1.20.58.340">
    <property type="entry name" value="Magnesium transport protein CorA, transmembrane region"/>
    <property type="match status" value="1"/>
</dbReference>
<organism evidence="3 4">
    <name type="scientific">Oculimacula yallundae</name>
    <dbReference type="NCBI Taxonomy" id="86028"/>
    <lineage>
        <taxon>Eukaryota</taxon>
        <taxon>Fungi</taxon>
        <taxon>Dikarya</taxon>
        <taxon>Ascomycota</taxon>
        <taxon>Pezizomycotina</taxon>
        <taxon>Leotiomycetes</taxon>
        <taxon>Helotiales</taxon>
        <taxon>Ploettnerulaceae</taxon>
        <taxon>Oculimacula</taxon>
    </lineage>
</organism>
<feature type="transmembrane region" description="Helical" evidence="2">
    <location>
        <begin position="827"/>
        <end position="849"/>
    </location>
</feature>
<feature type="transmembrane region" description="Helical" evidence="2">
    <location>
        <begin position="801"/>
        <end position="821"/>
    </location>
</feature>
<feature type="compositionally biased region" description="Basic and acidic residues" evidence="1">
    <location>
        <begin position="81"/>
        <end position="91"/>
    </location>
</feature>
<gene>
    <name evidence="3" type="ORF">VTL71DRAFT_4063</name>
</gene>
<evidence type="ECO:0000313" key="3">
    <source>
        <dbReference type="EMBL" id="KAL2064923.1"/>
    </source>
</evidence>
<comment type="caution">
    <text evidence="3">The sequence shown here is derived from an EMBL/GenBank/DDBJ whole genome shotgun (WGS) entry which is preliminary data.</text>
</comment>
<dbReference type="EMBL" id="JAZHXI010000013">
    <property type="protein sequence ID" value="KAL2064923.1"/>
    <property type="molecule type" value="Genomic_DNA"/>
</dbReference>
<evidence type="ECO:0000313" key="4">
    <source>
        <dbReference type="Proteomes" id="UP001595075"/>
    </source>
</evidence>
<dbReference type="Pfam" id="PF01544">
    <property type="entry name" value="CorA"/>
    <property type="match status" value="1"/>
</dbReference>
<name>A0ABR4C4R4_9HELO</name>
<evidence type="ECO:0000256" key="1">
    <source>
        <dbReference type="SAM" id="MobiDB-lite"/>
    </source>
</evidence>
<accession>A0ABR4C4R4</accession>